<dbReference type="Proteomes" id="UP000003515">
    <property type="component" value="Unassembled WGS sequence"/>
</dbReference>
<dbReference type="EMBL" id="ACZV01000005">
    <property type="protein sequence ID" value="EEX91509.1"/>
    <property type="molecule type" value="Genomic_DNA"/>
</dbReference>
<protein>
    <recommendedName>
        <fullName evidence="1">HTH cro/C1-type domain-containing protein</fullName>
    </recommendedName>
</protein>
<comment type="caution">
    <text evidence="2">The sequence shown here is derived from an EMBL/GenBank/DDBJ whole genome shotgun (WGS) entry which is preliminary data.</text>
</comment>
<dbReference type="Gene3D" id="1.10.260.40">
    <property type="entry name" value="lambda repressor-like DNA-binding domains"/>
    <property type="match status" value="1"/>
</dbReference>
<dbReference type="Pfam" id="PF01381">
    <property type="entry name" value="HTH_3"/>
    <property type="match status" value="1"/>
</dbReference>
<keyword evidence="3" id="KW-1185">Reference proteome</keyword>
<reference evidence="2 3" key="1">
    <citation type="submission" date="2009-10" db="EMBL/GenBank/DDBJ databases">
        <authorList>
            <consortium name="Los Alamos National Laboratory (LANL)"/>
            <consortium name="National Microbial Pathogen Data Resource (NMPDR)"/>
            <person name="Munk A.C."/>
            <person name="Chertkov O."/>
            <person name="Tapia R."/>
            <person name="Green L."/>
            <person name="Rogers Y."/>
            <person name="Detter J.C."/>
            <person name="Bruce D."/>
            <person name="Brettin T.S."/>
            <person name="Colwell R.R."/>
            <person name="Huq A."/>
            <person name="Grim C.J."/>
            <person name="Hasan N.A."/>
            <person name="Bartels D."/>
            <person name="Vonstein V."/>
        </authorList>
    </citation>
    <scope>NUCLEOTIDE SEQUENCE [LARGE SCALE GENOMIC DNA]</scope>
    <source>
        <strain evidence="2 3">CIP 102891</strain>
    </source>
</reference>
<dbReference type="RefSeq" id="WP_004413054.1">
    <property type="nucleotide sequence ID" value="NZ_ACZV01000005.1"/>
</dbReference>
<evidence type="ECO:0000313" key="2">
    <source>
        <dbReference type="EMBL" id="EEX91509.1"/>
    </source>
</evidence>
<dbReference type="SUPFAM" id="SSF47413">
    <property type="entry name" value="lambda repressor-like DNA-binding domains"/>
    <property type="match status" value="1"/>
</dbReference>
<dbReference type="InterPro" id="IPR001387">
    <property type="entry name" value="Cro/C1-type_HTH"/>
</dbReference>
<dbReference type="CDD" id="cd00093">
    <property type="entry name" value="HTH_XRE"/>
    <property type="match status" value="1"/>
</dbReference>
<name>A0ABP2GUB6_VIBOR</name>
<evidence type="ECO:0000259" key="1">
    <source>
        <dbReference type="PROSITE" id="PS50943"/>
    </source>
</evidence>
<gene>
    <name evidence="2" type="ORF">VIA_002151</name>
</gene>
<accession>A0ABP2GUB6</accession>
<proteinExistence type="predicted"/>
<feature type="domain" description="HTH cro/C1-type" evidence="1">
    <location>
        <begin position="6"/>
        <end position="69"/>
    </location>
</feature>
<dbReference type="SMART" id="SM00530">
    <property type="entry name" value="HTH_XRE"/>
    <property type="match status" value="1"/>
</dbReference>
<dbReference type="PROSITE" id="PS50943">
    <property type="entry name" value="HTH_CROC1"/>
    <property type="match status" value="1"/>
</dbReference>
<organism evidence="2 3">
    <name type="scientific">Vibrio orientalis CIP 102891 = ATCC 33934</name>
    <dbReference type="NCBI Taxonomy" id="675816"/>
    <lineage>
        <taxon>Bacteria</taxon>
        <taxon>Pseudomonadati</taxon>
        <taxon>Pseudomonadota</taxon>
        <taxon>Gammaproteobacteria</taxon>
        <taxon>Vibrionales</taxon>
        <taxon>Vibrionaceae</taxon>
        <taxon>Vibrio</taxon>
        <taxon>Vibrio oreintalis group</taxon>
    </lineage>
</organism>
<evidence type="ECO:0000313" key="3">
    <source>
        <dbReference type="Proteomes" id="UP000003515"/>
    </source>
</evidence>
<dbReference type="InterPro" id="IPR010982">
    <property type="entry name" value="Lambda_DNA-bd_dom_sf"/>
</dbReference>
<sequence length="307" mass="35068">MFSKHLRILRKNLNLSQHQLATKLNLASDEFLSIDANTVSRWERGIIKPTLSKQLRILRCFTTDLMPYLKSLNHPISSDKLNRLLYTRFQNVNIRLATASYKKTAIEKKIAIEEMPLFDAPNDHTIDDIKYLHTELDIGYPGLFDINLYQYHRDKKAIGKKFINKDTKALIGHSVSLIFDGGFIESSVKKNSVFIDVTQAVKYTPTQTLSCLNAIRFSSSLDVFKTQFSSQLKNLATHANVHNYYICVENPEAFDFMHQLGFETIAYDTKTSKNGCKVGSNYYKRVLLGIDSSLLLSNNELLSLLID</sequence>